<sequence>MCITCTQTGEPRATVARSLLGAISWCGAPRIDSGQILQAGEISSAASQDCRLNRRVIVILGLEANTWHRDWQPASTGILVLYLHRCCVLEANCFQG</sequence>
<accession>A0A4Y2R8C4</accession>
<evidence type="ECO:0000313" key="2">
    <source>
        <dbReference type="Proteomes" id="UP000499080"/>
    </source>
</evidence>
<reference evidence="1 2" key="1">
    <citation type="journal article" date="2019" name="Sci. Rep.">
        <title>Orb-weaving spider Araneus ventricosus genome elucidates the spidroin gene catalogue.</title>
        <authorList>
            <person name="Kono N."/>
            <person name="Nakamura H."/>
            <person name="Ohtoshi R."/>
            <person name="Moran D.A.P."/>
            <person name="Shinohara A."/>
            <person name="Yoshida Y."/>
            <person name="Fujiwara M."/>
            <person name="Mori M."/>
            <person name="Tomita M."/>
            <person name="Arakawa K."/>
        </authorList>
    </citation>
    <scope>NUCLEOTIDE SEQUENCE [LARGE SCALE GENOMIC DNA]</scope>
</reference>
<gene>
    <name evidence="1" type="ORF">AVEN_82390_1</name>
</gene>
<dbReference type="Proteomes" id="UP000499080">
    <property type="component" value="Unassembled WGS sequence"/>
</dbReference>
<name>A0A4Y2R8C4_ARAVE</name>
<dbReference type="AlphaFoldDB" id="A0A4Y2R8C4"/>
<organism evidence="1 2">
    <name type="scientific">Araneus ventricosus</name>
    <name type="common">Orbweaver spider</name>
    <name type="synonym">Epeira ventricosa</name>
    <dbReference type="NCBI Taxonomy" id="182803"/>
    <lineage>
        <taxon>Eukaryota</taxon>
        <taxon>Metazoa</taxon>
        <taxon>Ecdysozoa</taxon>
        <taxon>Arthropoda</taxon>
        <taxon>Chelicerata</taxon>
        <taxon>Arachnida</taxon>
        <taxon>Araneae</taxon>
        <taxon>Araneomorphae</taxon>
        <taxon>Entelegynae</taxon>
        <taxon>Araneoidea</taxon>
        <taxon>Araneidae</taxon>
        <taxon>Araneus</taxon>
    </lineage>
</organism>
<protein>
    <submittedName>
        <fullName evidence="1">Uncharacterized protein</fullName>
    </submittedName>
</protein>
<keyword evidence="2" id="KW-1185">Reference proteome</keyword>
<dbReference type="EMBL" id="BGPR01016150">
    <property type="protein sequence ID" value="GBN72024.1"/>
    <property type="molecule type" value="Genomic_DNA"/>
</dbReference>
<evidence type="ECO:0000313" key="1">
    <source>
        <dbReference type="EMBL" id="GBN72024.1"/>
    </source>
</evidence>
<comment type="caution">
    <text evidence="1">The sequence shown here is derived from an EMBL/GenBank/DDBJ whole genome shotgun (WGS) entry which is preliminary data.</text>
</comment>
<proteinExistence type="predicted"/>